<dbReference type="SUPFAM" id="SSF55031">
    <property type="entry name" value="Bacterial exopeptidase dimerisation domain"/>
    <property type="match status" value="1"/>
</dbReference>
<dbReference type="CDD" id="cd05672">
    <property type="entry name" value="M20_ACY1L2-like"/>
    <property type="match status" value="1"/>
</dbReference>
<reference evidence="3 4" key="1">
    <citation type="journal article" date="2024" name="Microbiol. Resour. Announc.">
        <title>Genome annotations for the ascomycete fungi Trichoderma harzianum, Trichoderma aggressivum, and Purpureocillium lilacinum.</title>
        <authorList>
            <person name="Beijen E.P.W."/>
            <person name="Ohm R.A."/>
        </authorList>
    </citation>
    <scope>NUCLEOTIDE SEQUENCE [LARGE SCALE GENOMIC DNA]</scope>
    <source>
        <strain evidence="3 4">CBS 150709</strain>
    </source>
</reference>
<comment type="caution">
    <text evidence="3">The sequence shown here is derived from an EMBL/GenBank/DDBJ whole genome shotgun (WGS) entry which is preliminary data.</text>
</comment>
<dbReference type="Gene3D" id="3.40.630.10">
    <property type="entry name" value="Zn peptidases"/>
    <property type="match status" value="1"/>
</dbReference>
<gene>
    <name evidence="3" type="ORF">Purlil1_1311</name>
</gene>
<dbReference type="SUPFAM" id="SSF53187">
    <property type="entry name" value="Zn-dependent exopeptidases"/>
    <property type="match status" value="1"/>
</dbReference>
<comment type="similarity">
    <text evidence="1">Belongs to the peptidase M20A family.</text>
</comment>
<dbReference type="InterPro" id="IPR029062">
    <property type="entry name" value="Class_I_gatase-like"/>
</dbReference>
<dbReference type="PANTHER" id="PTHR30575:SF0">
    <property type="entry name" value="XAA-ARG DIPEPTIDASE"/>
    <property type="match status" value="1"/>
</dbReference>
<dbReference type="InterPro" id="IPR002933">
    <property type="entry name" value="Peptidase_M20"/>
</dbReference>
<evidence type="ECO:0000313" key="3">
    <source>
        <dbReference type="EMBL" id="KAK4094706.1"/>
    </source>
</evidence>
<sequence>MKALILKTFPTEATGPVGDAMASSFRSHILRLEPDCEVDTCGLADDEAVPDPLSYDLVVFTGGTFDLLSPEPHPAWVARARGVVQAVAGDGQGKTKLLGICWGHQVIHLALDGQLGVLEEGPRIGVEQLQLTPDGAQFFGKESLVRISPSPQPGVHITQLRQLTSRRQRLHKFHKRQVKSPAEGFVALAPDNEILYSASHRLLSFQSHPELSSEISQGLLDGDTKGFYREKARSNPNVVVRDIHSEHDGASTMLDYIREAMHVFLTKITDKTKTPETAMITSLLASMQHMPHACQSSTSAPVDAPLPQLPFSHGTMAAPQSLEEWTSLISKSIDEHFEAIKSINYKIHADPELAYNEHHAHEAFTSLLSSPPFSSLGITVTPRAYGLDTAFSADFVSPGGDDGRLIVFNAEYDALPGIGHACGHNLIASASLAGFLGLVAALHAAGPSNAPAARVRLLGTPAEEGGGGKLHLIRGGAYAGAAACLMTHPGPQYLLKDGVEGVAAVKMLANVKWRVRFEGRTAHAAMEPWNGVNALDAVCLSYNAISMLRQQIRPHERIHGVFGEAGDRPNVIPGRTSVDYYGEGVLLPLPPTLYPFALRSNTLAAAERLWTRVKACFEGAALATGCTVSYEALNSYADLRSSLPLCRAFVSAAASLPPPSSPAASSSPSAPKTVVALDEPSDFLAGSTDMGNVTYECPGFHGAFGIDTAIGQGNHTAAFADASGLPRSLDRAVAWGKAMAVVGWRVVAEDAFAHEVKNEWEEDMKRAAL</sequence>
<dbReference type="Gene3D" id="3.40.50.880">
    <property type="match status" value="1"/>
</dbReference>
<dbReference type="EMBL" id="JAWRVI010000003">
    <property type="protein sequence ID" value="KAK4094706.1"/>
    <property type="molecule type" value="Genomic_DNA"/>
</dbReference>
<dbReference type="Pfam" id="PF07687">
    <property type="entry name" value="M20_dimer"/>
    <property type="match status" value="1"/>
</dbReference>
<name>A0ABR0CE47_PURLI</name>
<proteinExistence type="inferred from homology"/>
<dbReference type="InterPro" id="IPR036264">
    <property type="entry name" value="Bact_exopeptidase_dim_dom"/>
</dbReference>
<dbReference type="InterPro" id="IPR011650">
    <property type="entry name" value="Peptidase_M20_dimer"/>
</dbReference>
<organism evidence="3 4">
    <name type="scientific">Purpureocillium lilacinum</name>
    <name type="common">Paecilomyces lilacinus</name>
    <dbReference type="NCBI Taxonomy" id="33203"/>
    <lineage>
        <taxon>Eukaryota</taxon>
        <taxon>Fungi</taxon>
        <taxon>Dikarya</taxon>
        <taxon>Ascomycota</taxon>
        <taxon>Pezizomycotina</taxon>
        <taxon>Sordariomycetes</taxon>
        <taxon>Hypocreomycetidae</taxon>
        <taxon>Hypocreales</taxon>
        <taxon>Ophiocordycipitaceae</taxon>
        <taxon>Purpureocillium</taxon>
    </lineage>
</organism>
<dbReference type="PANTHER" id="PTHR30575">
    <property type="entry name" value="PEPTIDASE M20"/>
    <property type="match status" value="1"/>
</dbReference>
<evidence type="ECO:0000256" key="1">
    <source>
        <dbReference type="ARBA" id="ARBA00006247"/>
    </source>
</evidence>
<dbReference type="Pfam" id="PF01546">
    <property type="entry name" value="Peptidase_M20"/>
    <property type="match status" value="1"/>
</dbReference>
<evidence type="ECO:0000259" key="2">
    <source>
        <dbReference type="Pfam" id="PF07687"/>
    </source>
</evidence>
<dbReference type="Gene3D" id="3.30.70.360">
    <property type="match status" value="1"/>
</dbReference>
<dbReference type="SUPFAM" id="SSF52317">
    <property type="entry name" value="Class I glutamine amidotransferase-like"/>
    <property type="match status" value="1"/>
</dbReference>
<protein>
    <recommendedName>
        <fullName evidence="2">Peptidase M20 dimerisation domain-containing protein</fullName>
    </recommendedName>
</protein>
<dbReference type="Proteomes" id="UP001287286">
    <property type="component" value="Unassembled WGS sequence"/>
</dbReference>
<dbReference type="InterPro" id="IPR052030">
    <property type="entry name" value="Peptidase_M20/M20A_hydrolases"/>
</dbReference>
<accession>A0ABR0CE47</accession>
<feature type="domain" description="Peptidase M20 dimerisation" evidence="2">
    <location>
        <begin position="512"/>
        <end position="580"/>
    </location>
</feature>
<keyword evidence="4" id="KW-1185">Reference proteome</keyword>
<evidence type="ECO:0000313" key="4">
    <source>
        <dbReference type="Proteomes" id="UP001287286"/>
    </source>
</evidence>